<dbReference type="EMBL" id="JACDTY010000009">
    <property type="protein sequence ID" value="MBA1142349.1"/>
    <property type="molecule type" value="Genomic_DNA"/>
</dbReference>
<dbReference type="SMART" id="SM00052">
    <property type="entry name" value="EAL"/>
    <property type="match status" value="1"/>
</dbReference>
<dbReference type="GO" id="GO:0003824">
    <property type="term" value="F:catalytic activity"/>
    <property type="evidence" value="ECO:0007669"/>
    <property type="project" value="UniProtKB-ARBA"/>
</dbReference>
<sequence>MLKVYTCIATQHDLRLVALAAFICTLASFTAVNLLHHVERSQSEMRRIWLAVAAVATGFGIWATHFIAMLAFQPAVPSGYNVALTIISLLAAIALTGTGLTIGISPRIPRGRWIGGAIVGGGIAVMHYTGMAAFEIAGRVVWDVPLVAASIILGGLFGAAALPVALHANTLKWKALGALVLTVAICSHHFTAMGAAAIMPDPRIVVSATALPADWMAAGVALVSIVIVLLAIIGLALDVRDLRRAGEIARMQELVDAAVEGLIVCNETEIVAANRSFCALACVDGLQPVGRPLTSFFPTASLGELTGTAQRPLEVELCATDGTLVPVELIRHTILYAGKPHQVFAVRDIRGRKRAEEEIHFLAHHDPLTKLPNRTSFNEKLDAELTAHLDTERCLAVLFLDLDRFKEINDLFGHLVGDAVLQCVADKIRSVLKPGQMVARLGGDEFAVIVPGLPSAAYATRTADAILDAFNDAGANLPAGVTIGTSLGIAVFPKDAPDRETLLSHADAALYEAKMQGRGLYRVFEPSMGEHLRDRRKFEHDIRHAISRKQLRLVYQPQAELLSNEIFGFEALLRWDHPDRGAVPPAVFIPIAEECGAILKIGEWVLRTACAEAASWQQPLAISVNVSAMQLHGGNLPELVGAVLKQTGLDPCRLELEITESCMIKDMGRALTALRQLKSLGVQIAMDDFGTGYSSLSNLRAFPFDKIKVDQSLIRTVDTSDEAAAVMRAVFGLARGLKLPVLAEGVETDAELTFLRGEACDAIQGYLLGRPCPISDFAQHTIGNGRAAASRRLGNHELRVINNSAA</sequence>
<reference evidence="5 6" key="1">
    <citation type="submission" date="2020-07" db="EMBL/GenBank/DDBJ databases">
        <title>Definition of the novel symbiovar canariense within Mesorhizobium novociceri, a new species of genus Mesorhizobium nodulating Cicer canariense in the Caldera de Taburiente National Park (La Palma, Canary Islands).</title>
        <authorList>
            <person name="Leon-Barrios M."/>
            <person name="Perez-Yepez J."/>
            <person name="Flores-Felix J.D."/>
            <person name="Ramirez-Baena M.H."/>
            <person name="Pulido-Suarez L."/>
            <person name="Igual J.M."/>
            <person name="Velazquez E."/>
            <person name="Peix A."/>
        </authorList>
    </citation>
    <scope>NUCLEOTIDE SEQUENCE [LARGE SCALE GENOMIC DNA]</scope>
    <source>
        <strain evidence="5 6">CCANP35</strain>
    </source>
</reference>
<dbReference type="Gene3D" id="3.30.70.270">
    <property type="match status" value="1"/>
</dbReference>
<dbReference type="InterPro" id="IPR001633">
    <property type="entry name" value="EAL_dom"/>
</dbReference>
<dbReference type="GO" id="GO:0016020">
    <property type="term" value="C:membrane"/>
    <property type="evidence" value="ECO:0007669"/>
    <property type="project" value="UniProtKB-UniRule"/>
</dbReference>
<feature type="transmembrane region" description="Helical" evidence="1">
    <location>
        <begin position="78"/>
        <end position="101"/>
    </location>
</feature>
<protein>
    <submittedName>
        <fullName evidence="5">EAL domain-containing protein</fullName>
    </submittedName>
</protein>
<dbReference type="InterPro" id="IPR000160">
    <property type="entry name" value="GGDEF_dom"/>
</dbReference>
<dbReference type="Gene3D" id="3.30.450.20">
    <property type="entry name" value="PAS domain"/>
    <property type="match status" value="1"/>
</dbReference>
<dbReference type="SUPFAM" id="SSF141868">
    <property type="entry name" value="EAL domain-like"/>
    <property type="match status" value="1"/>
</dbReference>
<dbReference type="InterPro" id="IPR052155">
    <property type="entry name" value="Biofilm_reg_signaling"/>
</dbReference>
<feature type="transmembrane region" description="Helical" evidence="1">
    <location>
        <begin position="48"/>
        <end position="72"/>
    </location>
</feature>
<organism evidence="5 6">
    <name type="scientific">Mesorhizobium neociceri</name>
    <dbReference type="NCBI Taxonomy" id="1307853"/>
    <lineage>
        <taxon>Bacteria</taxon>
        <taxon>Pseudomonadati</taxon>
        <taxon>Pseudomonadota</taxon>
        <taxon>Alphaproteobacteria</taxon>
        <taxon>Hyphomicrobiales</taxon>
        <taxon>Phyllobacteriaceae</taxon>
        <taxon>Mesorhizobium</taxon>
    </lineage>
</organism>
<dbReference type="NCBIfam" id="TIGR00254">
    <property type="entry name" value="GGDEF"/>
    <property type="match status" value="1"/>
</dbReference>
<dbReference type="Pfam" id="PF03707">
    <property type="entry name" value="MHYT"/>
    <property type="match status" value="2"/>
</dbReference>
<feature type="domain" description="MHYT" evidence="4">
    <location>
        <begin position="12"/>
        <end position="199"/>
    </location>
</feature>
<accession>A0A838B8Q4</accession>
<dbReference type="InterPro" id="IPR005330">
    <property type="entry name" value="MHYT_dom"/>
</dbReference>
<dbReference type="PROSITE" id="PS50883">
    <property type="entry name" value="EAL"/>
    <property type="match status" value="1"/>
</dbReference>
<evidence type="ECO:0000313" key="5">
    <source>
        <dbReference type="EMBL" id="MBA1142349.1"/>
    </source>
</evidence>
<dbReference type="Gene3D" id="3.20.20.450">
    <property type="entry name" value="EAL domain"/>
    <property type="match status" value="1"/>
</dbReference>
<dbReference type="InterPro" id="IPR043128">
    <property type="entry name" value="Rev_trsase/Diguanyl_cyclase"/>
</dbReference>
<dbReference type="PROSITE" id="PS50924">
    <property type="entry name" value="MHYT"/>
    <property type="match status" value="1"/>
</dbReference>
<dbReference type="Proteomes" id="UP000558284">
    <property type="component" value="Unassembled WGS sequence"/>
</dbReference>
<evidence type="ECO:0000259" key="2">
    <source>
        <dbReference type="PROSITE" id="PS50883"/>
    </source>
</evidence>
<dbReference type="CDD" id="cd01948">
    <property type="entry name" value="EAL"/>
    <property type="match status" value="1"/>
</dbReference>
<dbReference type="Pfam" id="PF00563">
    <property type="entry name" value="EAL"/>
    <property type="match status" value="1"/>
</dbReference>
<evidence type="ECO:0000313" key="6">
    <source>
        <dbReference type="Proteomes" id="UP000558284"/>
    </source>
</evidence>
<feature type="domain" description="GGDEF" evidence="3">
    <location>
        <begin position="393"/>
        <end position="526"/>
    </location>
</feature>
<dbReference type="PANTHER" id="PTHR44757">
    <property type="entry name" value="DIGUANYLATE CYCLASE DGCP"/>
    <property type="match status" value="1"/>
</dbReference>
<feature type="transmembrane region" description="Helical" evidence="1">
    <location>
        <begin position="215"/>
        <end position="237"/>
    </location>
</feature>
<dbReference type="CDD" id="cd01949">
    <property type="entry name" value="GGDEF"/>
    <property type="match status" value="1"/>
</dbReference>
<feature type="transmembrane region" description="Helical" evidence="1">
    <location>
        <begin position="113"/>
        <end position="134"/>
    </location>
</feature>
<feature type="domain" description="EAL" evidence="2">
    <location>
        <begin position="535"/>
        <end position="785"/>
    </location>
</feature>
<dbReference type="Pfam" id="PF00990">
    <property type="entry name" value="GGDEF"/>
    <property type="match status" value="1"/>
</dbReference>
<keyword evidence="1" id="KW-0812">Transmembrane</keyword>
<evidence type="ECO:0000256" key="1">
    <source>
        <dbReference type="PROSITE-ProRule" id="PRU00244"/>
    </source>
</evidence>
<dbReference type="InterPro" id="IPR035965">
    <property type="entry name" value="PAS-like_dom_sf"/>
</dbReference>
<evidence type="ECO:0000259" key="4">
    <source>
        <dbReference type="PROSITE" id="PS50924"/>
    </source>
</evidence>
<dbReference type="PROSITE" id="PS50887">
    <property type="entry name" value="GGDEF"/>
    <property type="match status" value="1"/>
</dbReference>
<dbReference type="SUPFAM" id="SSF55073">
    <property type="entry name" value="Nucleotide cyclase"/>
    <property type="match status" value="1"/>
</dbReference>
<dbReference type="RefSeq" id="WP_181059180.1">
    <property type="nucleotide sequence ID" value="NZ_JACDTY010000009.1"/>
</dbReference>
<proteinExistence type="predicted"/>
<comment type="caution">
    <text evidence="5">The sequence shown here is derived from an EMBL/GenBank/DDBJ whole genome shotgun (WGS) entry which is preliminary data.</text>
</comment>
<dbReference type="FunFam" id="3.30.70.270:FF:000001">
    <property type="entry name" value="Diguanylate cyclase domain protein"/>
    <property type="match status" value="1"/>
</dbReference>
<name>A0A838B8Q4_9HYPH</name>
<dbReference type="PANTHER" id="PTHR44757:SF2">
    <property type="entry name" value="BIOFILM ARCHITECTURE MAINTENANCE PROTEIN MBAA"/>
    <property type="match status" value="1"/>
</dbReference>
<keyword evidence="1" id="KW-1133">Transmembrane helix</keyword>
<dbReference type="AlphaFoldDB" id="A0A838B8Q4"/>
<dbReference type="InterPro" id="IPR029787">
    <property type="entry name" value="Nucleotide_cyclase"/>
</dbReference>
<dbReference type="SUPFAM" id="SSF55785">
    <property type="entry name" value="PYP-like sensor domain (PAS domain)"/>
    <property type="match status" value="1"/>
</dbReference>
<evidence type="ECO:0000259" key="3">
    <source>
        <dbReference type="PROSITE" id="PS50887"/>
    </source>
</evidence>
<feature type="transmembrane region" description="Helical" evidence="1">
    <location>
        <begin position="146"/>
        <end position="166"/>
    </location>
</feature>
<feature type="transmembrane region" description="Helical" evidence="1">
    <location>
        <begin position="16"/>
        <end position="36"/>
    </location>
</feature>
<keyword evidence="1" id="KW-0472">Membrane</keyword>
<feature type="transmembrane region" description="Helical" evidence="1">
    <location>
        <begin position="178"/>
        <end position="199"/>
    </location>
</feature>
<keyword evidence="6" id="KW-1185">Reference proteome</keyword>
<gene>
    <name evidence="5" type="ORF">H0241_19045</name>
</gene>
<dbReference type="SMART" id="SM00267">
    <property type="entry name" value="GGDEF"/>
    <property type="match status" value="1"/>
</dbReference>
<dbReference type="InterPro" id="IPR035919">
    <property type="entry name" value="EAL_sf"/>
</dbReference>